<dbReference type="Proteomes" id="UP000471745">
    <property type="component" value="Unassembled WGS sequence"/>
</dbReference>
<dbReference type="Pfam" id="PF00005">
    <property type="entry name" value="ABC_tran"/>
    <property type="match status" value="1"/>
</dbReference>
<keyword evidence="4 6" id="KW-0067">ATP-binding</keyword>
<dbReference type="Gene3D" id="3.40.50.300">
    <property type="entry name" value="P-loop containing nucleotide triphosphate hydrolases"/>
    <property type="match status" value="1"/>
</dbReference>
<dbReference type="PANTHER" id="PTHR43335:SF4">
    <property type="entry name" value="ABC TRANSPORTER, ATP-BINDING PROTEIN"/>
    <property type="match status" value="1"/>
</dbReference>
<dbReference type="AlphaFoldDB" id="A0A9X5CW37"/>
<reference evidence="6 7" key="1">
    <citation type="submission" date="2020-01" db="EMBL/GenBank/DDBJ databases">
        <title>Insect and environment-associated Actinomycetes.</title>
        <authorList>
            <person name="Currrie C."/>
            <person name="Chevrette M."/>
            <person name="Carlson C."/>
            <person name="Stubbendieck R."/>
            <person name="Wendt-Pienkowski E."/>
        </authorList>
    </citation>
    <scope>NUCLEOTIDE SEQUENCE [LARGE SCALE GENOMIC DNA]</scope>
    <source>
        <strain evidence="6 7">SID8189</strain>
    </source>
</reference>
<dbReference type="SUPFAM" id="SSF52540">
    <property type="entry name" value="P-loop containing nucleoside triphosphate hydrolases"/>
    <property type="match status" value="1"/>
</dbReference>
<keyword evidence="2" id="KW-0813">Transport</keyword>
<dbReference type="InterPro" id="IPR003439">
    <property type="entry name" value="ABC_transporter-like_ATP-bd"/>
</dbReference>
<evidence type="ECO:0000256" key="4">
    <source>
        <dbReference type="ARBA" id="ARBA00022840"/>
    </source>
</evidence>
<dbReference type="GO" id="GO:0005524">
    <property type="term" value="F:ATP binding"/>
    <property type="evidence" value="ECO:0007669"/>
    <property type="project" value="UniProtKB-KW"/>
</dbReference>
<evidence type="ECO:0000313" key="7">
    <source>
        <dbReference type="Proteomes" id="UP000471745"/>
    </source>
</evidence>
<comment type="similarity">
    <text evidence="1">Belongs to the ABC transporter superfamily.</text>
</comment>
<protein>
    <submittedName>
        <fullName evidence="6">ABC transporter ATP-binding protein</fullName>
    </submittedName>
</protein>
<feature type="domain" description="ABC transporter" evidence="5">
    <location>
        <begin position="21"/>
        <end position="253"/>
    </location>
</feature>
<dbReference type="RefSeq" id="WP_163092075.1">
    <property type="nucleotide sequence ID" value="NZ_JAAGNA010001264.1"/>
</dbReference>
<dbReference type="InterPro" id="IPR003593">
    <property type="entry name" value="AAA+_ATPase"/>
</dbReference>
<dbReference type="PROSITE" id="PS00211">
    <property type="entry name" value="ABC_TRANSPORTER_1"/>
    <property type="match status" value="1"/>
</dbReference>
<dbReference type="PROSITE" id="PS50893">
    <property type="entry name" value="ABC_TRANSPORTER_2"/>
    <property type="match status" value="1"/>
</dbReference>
<gene>
    <name evidence="6" type="ORF">G3I18_36015</name>
</gene>
<dbReference type="InterPro" id="IPR027417">
    <property type="entry name" value="P-loop_NTPase"/>
</dbReference>
<evidence type="ECO:0000313" key="6">
    <source>
        <dbReference type="EMBL" id="NEC53911.1"/>
    </source>
</evidence>
<evidence type="ECO:0000256" key="3">
    <source>
        <dbReference type="ARBA" id="ARBA00022741"/>
    </source>
</evidence>
<evidence type="ECO:0000256" key="2">
    <source>
        <dbReference type="ARBA" id="ARBA00022448"/>
    </source>
</evidence>
<dbReference type="PANTHER" id="PTHR43335">
    <property type="entry name" value="ABC TRANSPORTER, ATP-BINDING PROTEIN"/>
    <property type="match status" value="1"/>
</dbReference>
<dbReference type="EMBL" id="JAAGNA010001264">
    <property type="protein sequence ID" value="NEC53911.1"/>
    <property type="molecule type" value="Genomic_DNA"/>
</dbReference>
<accession>A0A9X5CW37</accession>
<comment type="caution">
    <text evidence="6">The sequence shown here is derived from an EMBL/GenBank/DDBJ whole genome shotgun (WGS) entry which is preliminary data.</text>
</comment>
<dbReference type="SMART" id="SM00382">
    <property type="entry name" value="AAA"/>
    <property type="match status" value="1"/>
</dbReference>
<evidence type="ECO:0000256" key="1">
    <source>
        <dbReference type="ARBA" id="ARBA00005417"/>
    </source>
</evidence>
<keyword evidence="3" id="KW-0547">Nucleotide-binding</keyword>
<evidence type="ECO:0000259" key="5">
    <source>
        <dbReference type="PROSITE" id="PS50893"/>
    </source>
</evidence>
<name>A0A9X5CW37_9ACTN</name>
<dbReference type="InterPro" id="IPR017871">
    <property type="entry name" value="ABC_transporter-like_CS"/>
</dbReference>
<proteinExistence type="inferred from homology"/>
<keyword evidence="7" id="KW-1185">Reference proteome</keyword>
<organism evidence="6 7">
    <name type="scientific">Actinospica acidiphila</name>
    <dbReference type="NCBI Taxonomy" id="304899"/>
    <lineage>
        <taxon>Bacteria</taxon>
        <taxon>Bacillati</taxon>
        <taxon>Actinomycetota</taxon>
        <taxon>Actinomycetes</taxon>
        <taxon>Catenulisporales</taxon>
        <taxon>Actinospicaceae</taxon>
        <taxon>Actinospica</taxon>
    </lineage>
</organism>
<dbReference type="GO" id="GO:0016887">
    <property type="term" value="F:ATP hydrolysis activity"/>
    <property type="evidence" value="ECO:0007669"/>
    <property type="project" value="InterPro"/>
</dbReference>
<sequence>MDGTSATEQTREGRSTGDAVVVTRGLTKRYRGGQLAVDDLRLTVPAGSVFGFLGPNGSGKTTTIRMLMGLIEPTSGTAHVLGRPMPRSARAVLPHVGALIEGPALYGFLSGRDNLLRLDAADPTADPRTRKARVAAALDRVGLTAASGKRARAYSLGMKQRLGLAAALLRPRRLLVLDEPTNGLDPQGMREIRALVRELATDGTTVFLSSHLLDEIEQVCTHVAVMARGRLLTQGPVAELAAGARGRLVVTTPDPADAARVLKEQGLADVVADGDRVTAEPPARDLAEVNAALVTAGVRVRGFGVERASLEDAFVALTGEGFDVAG</sequence>